<comment type="caution">
    <text evidence="3">The sequence shown here is derived from an EMBL/GenBank/DDBJ whole genome shotgun (WGS) entry which is preliminary data.</text>
</comment>
<feature type="region of interest" description="Disordered" evidence="1">
    <location>
        <begin position="169"/>
        <end position="188"/>
    </location>
</feature>
<proteinExistence type="predicted"/>
<keyword evidence="2" id="KW-0732">Signal</keyword>
<evidence type="ECO:0000313" key="3">
    <source>
        <dbReference type="EMBL" id="KAK9917852.1"/>
    </source>
</evidence>
<reference evidence="3 4" key="1">
    <citation type="journal article" date="2024" name="Nat. Commun.">
        <title>Phylogenomics reveals the evolutionary origins of lichenization in chlorophyte algae.</title>
        <authorList>
            <person name="Puginier C."/>
            <person name="Libourel C."/>
            <person name="Otte J."/>
            <person name="Skaloud P."/>
            <person name="Haon M."/>
            <person name="Grisel S."/>
            <person name="Petersen M."/>
            <person name="Berrin J.G."/>
            <person name="Delaux P.M."/>
            <person name="Dal Grande F."/>
            <person name="Keller J."/>
        </authorList>
    </citation>
    <scope>NUCLEOTIDE SEQUENCE [LARGE SCALE GENOMIC DNA]</scope>
    <source>
        <strain evidence="3 4">SAG 216-7</strain>
    </source>
</reference>
<sequence length="945" mass="100422">MSWVLWLPIICSFGLQTSAQDCTDPTNPAVSRLYNRECTADTVTIRTALPLTLKSGDAYGRNLVVYGKQVTLAANLTNYGREVTIVAETIGCGEQATTISTVPAAPDSSQSLENLMTWDGNCASGSQAQVFCGKNGRSATYVAPRGGNIKLTAASLLCDTLTLVADGGKGAAGQDGQKGSPCESARAGSGGKIEARFVNQTASVNAKASIGMFPKRSSGGAAGGGNCQGAQGGKGSITSQFGICYNNAAKCDGAAAPAPSGGNPGLSGSDPLALPGVANLTKGIITLDQLPSVDSLLPYYDQVQLDMILGEGNARYVAKDYTGAGDIFTFLTTLTTPCLSGSAGPRNCNDTFAQGQVYSRCSRVSHSMVSFAKSVILRRPNNWVPLISAQTINDVIKPLLSALQTVENVYVKGYREKAKDKITKLELQEFISQSVGTSSKYEDQIAIATIATASVPNLIQIGDTLKKVSDAKSPAFIKENEKVAAGGVVACNVLGSVLKDGLSGFKSAKEDLATANQTDAFKNFVDNEEFENYIESFKTLPGYKTYGKQLKEYKNVCLAASAKALYSSFFEGAYDGLINNIRAYLYQAYQALTYTSLAVSSPADEGKIRDYAGLTAAFAAYQDAAVQALAKAGGEKQQFKEPTPDTTFVVTQDNALNWDEGLKTGRLSFLVPTSTPNFMRSRGLVTIDSVDIRYNGARTKSFFQTQTALYTTIVHEGTPIVKAKNCSDYQFVHDSTLVLHVYDIYSGKTTQPATFNGGGIFIKLSPYTAWTLDFSQSLVDIDFSRVTSISLAFTGEFAALDNRACIDARTNGNGILLVDPFAAATSDYSFGGILLDDGQLPFELPNYEGVAKIYALPLELPLNCTAGVNLPYPIPEQLLLGSVSLEAVAGSTAYAANFTITPEMGKKIPTLKGGYHVIVNVTSTSETDLYDDNVDACFTYKCGLF</sequence>
<evidence type="ECO:0000256" key="2">
    <source>
        <dbReference type="SAM" id="SignalP"/>
    </source>
</evidence>
<feature type="chain" id="PRO_5046111750" evidence="2">
    <location>
        <begin position="20"/>
        <end position="945"/>
    </location>
</feature>
<organism evidence="3 4">
    <name type="scientific">Coccomyxa subellipsoidea</name>
    <dbReference type="NCBI Taxonomy" id="248742"/>
    <lineage>
        <taxon>Eukaryota</taxon>
        <taxon>Viridiplantae</taxon>
        <taxon>Chlorophyta</taxon>
        <taxon>core chlorophytes</taxon>
        <taxon>Trebouxiophyceae</taxon>
        <taxon>Trebouxiophyceae incertae sedis</taxon>
        <taxon>Coccomyxaceae</taxon>
        <taxon>Coccomyxa</taxon>
    </lineage>
</organism>
<evidence type="ECO:0000256" key="1">
    <source>
        <dbReference type="SAM" id="MobiDB-lite"/>
    </source>
</evidence>
<protein>
    <submittedName>
        <fullName evidence="3">Uncharacterized protein</fullName>
    </submittedName>
</protein>
<feature type="signal peptide" evidence="2">
    <location>
        <begin position="1"/>
        <end position="19"/>
    </location>
</feature>
<evidence type="ECO:0000313" key="4">
    <source>
        <dbReference type="Proteomes" id="UP001491310"/>
    </source>
</evidence>
<gene>
    <name evidence="3" type="ORF">WJX75_008963</name>
</gene>
<name>A0ABR2Z1K9_9CHLO</name>
<dbReference type="EMBL" id="JALJOT010000002">
    <property type="protein sequence ID" value="KAK9917852.1"/>
    <property type="molecule type" value="Genomic_DNA"/>
</dbReference>
<keyword evidence="4" id="KW-1185">Reference proteome</keyword>
<accession>A0ABR2Z1K9</accession>
<dbReference type="Proteomes" id="UP001491310">
    <property type="component" value="Unassembled WGS sequence"/>
</dbReference>